<evidence type="ECO:0000313" key="1">
    <source>
        <dbReference type="EMBL" id="SBP36774.1"/>
    </source>
</evidence>
<dbReference type="AlphaFoldDB" id="A0A1A7Z2M9"/>
<accession>A0A1A7Z2M9</accession>
<name>A0A1A7Z2M9_9TELE</name>
<feature type="non-terminal residue" evidence="1">
    <location>
        <position position="1"/>
    </location>
</feature>
<protein>
    <submittedName>
        <fullName evidence="1">Uncharacterized protein</fullName>
    </submittedName>
</protein>
<proteinExistence type="predicted"/>
<organism evidence="1">
    <name type="scientific">Iconisemion striatum</name>
    <dbReference type="NCBI Taxonomy" id="60296"/>
    <lineage>
        <taxon>Eukaryota</taxon>
        <taxon>Metazoa</taxon>
        <taxon>Chordata</taxon>
        <taxon>Craniata</taxon>
        <taxon>Vertebrata</taxon>
        <taxon>Euteleostomi</taxon>
        <taxon>Actinopterygii</taxon>
        <taxon>Neopterygii</taxon>
        <taxon>Teleostei</taxon>
        <taxon>Neoteleostei</taxon>
        <taxon>Acanthomorphata</taxon>
        <taxon>Ovalentaria</taxon>
        <taxon>Atherinomorphae</taxon>
        <taxon>Cyprinodontiformes</taxon>
        <taxon>Nothobranchiidae</taxon>
        <taxon>Iconisemion</taxon>
    </lineage>
</organism>
<gene>
    <name evidence="1" type="primary">Nfu_g_1_004705</name>
</gene>
<reference evidence="1" key="1">
    <citation type="submission" date="2016-05" db="EMBL/GenBank/DDBJ databases">
        <authorList>
            <person name="Lavstsen T."/>
            <person name="Jespersen J.S."/>
        </authorList>
    </citation>
    <scope>NUCLEOTIDE SEQUENCE</scope>
    <source>
        <tissue evidence="1">Brain</tissue>
    </source>
</reference>
<reference evidence="1" key="2">
    <citation type="submission" date="2016-06" db="EMBL/GenBank/DDBJ databases">
        <title>The genome of a short-lived fish provides insights into sex chromosome evolution and the genetic control of aging.</title>
        <authorList>
            <person name="Reichwald K."/>
            <person name="Felder M."/>
            <person name="Petzold A."/>
            <person name="Koch P."/>
            <person name="Groth M."/>
            <person name="Platzer M."/>
        </authorList>
    </citation>
    <scope>NUCLEOTIDE SEQUENCE</scope>
    <source>
        <tissue evidence="1">Brain</tissue>
    </source>
</reference>
<dbReference type="EMBL" id="HADX01014542">
    <property type="protein sequence ID" value="SBP36774.1"/>
    <property type="molecule type" value="Transcribed_RNA"/>
</dbReference>
<sequence>RIIPPAAATVYSGNGELMSTEDIVGLCKECCEELLNLTTRILVRNQGPRV</sequence>
<feature type="non-terminal residue" evidence="1">
    <location>
        <position position="50"/>
    </location>
</feature>